<evidence type="ECO:0000313" key="2">
    <source>
        <dbReference type="EMBL" id="CAI9928128.1"/>
    </source>
</evidence>
<keyword evidence="1" id="KW-0472">Membrane</keyword>
<gene>
    <name evidence="2" type="ORF">HINF_LOCUS15773</name>
    <name evidence="3" type="ORF">HINF_LOCUS3585</name>
</gene>
<keyword evidence="4" id="KW-1185">Reference proteome</keyword>
<protein>
    <submittedName>
        <fullName evidence="3">Hypothetical_protein</fullName>
    </submittedName>
</protein>
<evidence type="ECO:0000256" key="1">
    <source>
        <dbReference type="SAM" id="Phobius"/>
    </source>
</evidence>
<reference evidence="2" key="1">
    <citation type="submission" date="2023-06" db="EMBL/GenBank/DDBJ databases">
        <authorList>
            <person name="Kurt Z."/>
        </authorList>
    </citation>
    <scope>NUCLEOTIDE SEQUENCE</scope>
</reference>
<name>A0AA86NZ96_9EUKA</name>
<evidence type="ECO:0000313" key="4">
    <source>
        <dbReference type="Proteomes" id="UP001642409"/>
    </source>
</evidence>
<proteinExistence type="predicted"/>
<accession>A0AA86NZ96</accession>
<dbReference type="Proteomes" id="UP001642409">
    <property type="component" value="Unassembled WGS sequence"/>
</dbReference>
<reference evidence="3 4" key="2">
    <citation type="submission" date="2024-07" db="EMBL/GenBank/DDBJ databases">
        <authorList>
            <person name="Akdeniz Z."/>
        </authorList>
    </citation>
    <scope>NUCLEOTIDE SEQUENCE [LARGE SCALE GENOMIC DNA]</scope>
</reference>
<sequence length="128" mass="14765">MPRTPDQKVVLILLSTLFIMYTTVIIQALYLPQRNYSFFVVTMLLIQQFTLVNSMTVDAFVKEGTVMRTYCLLSYMTCYMTSRFLIATVVHILNSGAIKVLKAAERLMCVAYLYRQIKYGFMMSAVKL</sequence>
<feature type="transmembrane region" description="Helical" evidence="1">
    <location>
        <begin position="9"/>
        <end position="30"/>
    </location>
</feature>
<dbReference type="AlphaFoldDB" id="A0AA86NZ96"/>
<comment type="caution">
    <text evidence="2">The sequence shown here is derived from an EMBL/GenBank/DDBJ whole genome shotgun (WGS) entry which is preliminary data.</text>
</comment>
<keyword evidence="1" id="KW-1133">Transmembrane helix</keyword>
<dbReference type="EMBL" id="CATOUU010000386">
    <property type="protein sequence ID" value="CAI9928128.1"/>
    <property type="molecule type" value="Genomic_DNA"/>
</dbReference>
<organism evidence="2">
    <name type="scientific">Hexamita inflata</name>
    <dbReference type="NCBI Taxonomy" id="28002"/>
    <lineage>
        <taxon>Eukaryota</taxon>
        <taxon>Metamonada</taxon>
        <taxon>Diplomonadida</taxon>
        <taxon>Hexamitidae</taxon>
        <taxon>Hexamitinae</taxon>
        <taxon>Hexamita</taxon>
    </lineage>
</organism>
<keyword evidence="1" id="KW-0812">Transmembrane</keyword>
<feature type="transmembrane region" description="Helical" evidence="1">
    <location>
        <begin position="36"/>
        <end position="60"/>
    </location>
</feature>
<evidence type="ECO:0000313" key="3">
    <source>
        <dbReference type="EMBL" id="CAL5975944.1"/>
    </source>
</evidence>
<feature type="transmembrane region" description="Helical" evidence="1">
    <location>
        <begin position="72"/>
        <end position="93"/>
    </location>
</feature>
<dbReference type="EMBL" id="CAXDID020000006">
    <property type="protein sequence ID" value="CAL5975944.1"/>
    <property type="molecule type" value="Genomic_DNA"/>
</dbReference>